<organism evidence="3 4">
    <name type="scientific">Decorospora gaudefroyi</name>
    <dbReference type="NCBI Taxonomy" id="184978"/>
    <lineage>
        <taxon>Eukaryota</taxon>
        <taxon>Fungi</taxon>
        <taxon>Dikarya</taxon>
        <taxon>Ascomycota</taxon>
        <taxon>Pezizomycotina</taxon>
        <taxon>Dothideomycetes</taxon>
        <taxon>Pleosporomycetidae</taxon>
        <taxon>Pleosporales</taxon>
        <taxon>Pleosporineae</taxon>
        <taxon>Pleosporaceae</taxon>
        <taxon>Decorospora</taxon>
    </lineage>
</organism>
<dbReference type="EMBL" id="ML975278">
    <property type="protein sequence ID" value="KAF1836101.1"/>
    <property type="molecule type" value="Genomic_DNA"/>
</dbReference>
<evidence type="ECO:0000313" key="3">
    <source>
        <dbReference type="EMBL" id="KAF1836101.1"/>
    </source>
</evidence>
<evidence type="ECO:0000313" key="4">
    <source>
        <dbReference type="Proteomes" id="UP000800040"/>
    </source>
</evidence>
<feature type="transmembrane region" description="Helical" evidence="2">
    <location>
        <begin position="272"/>
        <end position="293"/>
    </location>
</feature>
<feature type="compositionally biased region" description="Low complexity" evidence="1">
    <location>
        <begin position="395"/>
        <end position="404"/>
    </location>
</feature>
<protein>
    <submittedName>
        <fullName evidence="3">Uncharacterized protein</fullName>
    </submittedName>
</protein>
<keyword evidence="2" id="KW-0812">Transmembrane</keyword>
<accession>A0A6A5KKE2</accession>
<evidence type="ECO:0000256" key="1">
    <source>
        <dbReference type="SAM" id="MobiDB-lite"/>
    </source>
</evidence>
<feature type="compositionally biased region" description="Polar residues" evidence="1">
    <location>
        <begin position="314"/>
        <end position="330"/>
    </location>
</feature>
<keyword evidence="2" id="KW-0472">Membrane</keyword>
<feature type="region of interest" description="Disordered" evidence="1">
    <location>
        <begin position="375"/>
        <end position="435"/>
    </location>
</feature>
<feature type="compositionally biased region" description="Low complexity" evidence="1">
    <location>
        <begin position="333"/>
        <end position="344"/>
    </location>
</feature>
<keyword evidence="2" id="KW-1133">Transmembrane helix</keyword>
<proteinExistence type="predicted"/>
<evidence type="ECO:0000256" key="2">
    <source>
        <dbReference type="SAM" id="Phobius"/>
    </source>
</evidence>
<dbReference type="OrthoDB" id="3676242at2759"/>
<sequence>MSVAWPSFDFPSPGPTLPPLPESTLQPYPSRNVSNSDDQMHWYMESALQDLRNWPLDGFGSEKSGVRVYDIIEPRWYEPDDGRPGPSISEWVYALELYCLVCLPAADGSPRRGDGVEGYPFCANDTSDLASVSSRAGSDDGVSRGGDRVEISVPVPDASLPAAENTTLACTIVMYFLPGKPDEESWMQPVVMSRLFMASYKPRDGASSFEGAIVYQYSRTSPFGWRNTTGTPSFPTSLPTSAPRPPVDFCTPGRYDNCRTDGWYGWSTGKRLGIVIGVVIGIAIILSLIWCGCKRSKWGVPRQKERPMLLSELRAQQSRENQASTGQGRVSQRRAPTAAVTPRAGEADLDKPPPAYHETVNDQERMLAEYAMQRDNQTAAPPPSYDQPTATGDTSASASAAPASHPIRVTNRSPCARAAYPQLPATPVYHAPPPR</sequence>
<name>A0A6A5KKE2_9PLEO</name>
<reference evidence="3" key="1">
    <citation type="submission" date="2020-01" db="EMBL/GenBank/DDBJ databases">
        <authorList>
            <consortium name="DOE Joint Genome Institute"/>
            <person name="Haridas S."/>
            <person name="Albert R."/>
            <person name="Binder M."/>
            <person name="Bloem J."/>
            <person name="Labutti K."/>
            <person name="Salamov A."/>
            <person name="Andreopoulos B."/>
            <person name="Baker S.E."/>
            <person name="Barry K."/>
            <person name="Bills G."/>
            <person name="Bluhm B.H."/>
            <person name="Cannon C."/>
            <person name="Castanera R."/>
            <person name="Culley D.E."/>
            <person name="Daum C."/>
            <person name="Ezra D."/>
            <person name="Gonzalez J.B."/>
            <person name="Henrissat B."/>
            <person name="Kuo A."/>
            <person name="Liang C."/>
            <person name="Lipzen A."/>
            <person name="Lutzoni F."/>
            <person name="Magnuson J."/>
            <person name="Mondo S."/>
            <person name="Nolan M."/>
            <person name="Ohm R."/>
            <person name="Pangilinan J."/>
            <person name="Park H.-J."/>
            <person name="Ramirez L."/>
            <person name="Alfaro M."/>
            <person name="Sun H."/>
            <person name="Tritt A."/>
            <person name="Yoshinaga Y."/>
            <person name="Zwiers L.-H."/>
            <person name="Turgeon B.G."/>
            <person name="Goodwin S.B."/>
            <person name="Spatafora J.W."/>
            <person name="Crous P.W."/>
            <person name="Grigoriev I.V."/>
        </authorList>
    </citation>
    <scope>NUCLEOTIDE SEQUENCE</scope>
    <source>
        <strain evidence="3">P77</strain>
    </source>
</reference>
<gene>
    <name evidence="3" type="ORF">BDW02DRAFT_578263</name>
</gene>
<dbReference type="Proteomes" id="UP000800040">
    <property type="component" value="Unassembled WGS sequence"/>
</dbReference>
<keyword evidence="4" id="KW-1185">Reference proteome</keyword>
<feature type="region of interest" description="Disordered" evidence="1">
    <location>
        <begin position="314"/>
        <end position="357"/>
    </location>
</feature>
<dbReference type="AlphaFoldDB" id="A0A6A5KKE2"/>